<name>A0A9W4H298_9ACTN</name>
<protein>
    <recommendedName>
        <fullName evidence="1">DUF6895 domain-containing protein</fullName>
    </recommendedName>
</protein>
<evidence type="ECO:0000313" key="3">
    <source>
        <dbReference type="Proteomes" id="UP001153328"/>
    </source>
</evidence>
<proteinExistence type="predicted"/>
<dbReference type="Proteomes" id="UP001153328">
    <property type="component" value="Unassembled WGS sequence"/>
</dbReference>
<gene>
    <name evidence="2" type="ORF">SBRY_40049</name>
</gene>
<organism evidence="2 3">
    <name type="scientific">Actinacidiphila bryophytorum</name>
    <dbReference type="NCBI Taxonomy" id="1436133"/>
    <lineage>
        <taxon>Bacteria</taxon>
        <taxon>Bacillati</taxon>
        <taxon>Actinomycetota</taxon>
        <taxon>Actinomycetes</taxon>
        <taxon>Kitasatosporales</taxon>
        <taxon>Streptomycetaceae</taxon>
        <taxon>Actinacidiphila</taxon>
    </lineage>
</organism>
<sequence length="300" mass="31961">MSVEADLEGLSAGTLGWMVENLDYFDPFGADARTPGLGRAKAALELALLCHCWSRQDGQDARLDKANALLRTIWQHPGFPGLLTAEPEAAAVYRLVAAALAPHGVDPWTGGAPPAPEDLAPGARLPYQRLELRFYADKAGVRHTIEPYEDLVEANVLVTLPAAPQGRPPEPPVTVPRAYALTHSASYLSDFGRTAPGLTPDALAAAADLLDRQLEHCVRHDWWDLAAELVTARHCLGGTPLDTAVGAAAVRCLARAQLPSGALPGRTAADRDDACGPLFFAKAYHTTLVTALMTVTVDVR</sequence>
<comment type="caution">
    <text evidence="2">The sequence shown here is derived from an EMBL/GenBank/DDBJ whole genome shotgun (WGS) entry which is preliminary data.</text>
</comment>
<reference evidence="2" key="1">
    <citation type="submission" date="2021-06" db="EMBL/GenBank/DDBJ databases">
        <authorList>
            <person name="Arsene-Ploetze F."/>
        </authorList>
    </citation>
    <scope>NUCLEOTIDE SEQUENCE</scope>
    <source>
        <strain evidence="2">SBRY1</strain>
    </source>
</reference>
<dbReference type="AlphaFoldDB" id="A0A9W4H298"/>
<keyword evidence="3" id="KW-1185">Reference proteome</keyword>
<evidence type="ECO:0000313" key="2">
    <source>
        <dbReference type="EMBL" id="CAG7645014.1"/>
    </source>
</evidence>
<feature type="domain" description="DUF6895" evidence="1">
    <location>
        <begin position="12"/>
        <end position="294"/>
    </location>
</feature>
<dbReference type="RefSeq" id="WP_251513103.1">
    <property type="nucleotide sequence ID" value="NZ_CAJVAX010000018.1"/>
</dbReference>
<accession>A0A9W4H298</accession>
<dbReference type="InterPro" id="IPR054190">
    <property type="entry name" value="DUF6895"/>
</dbReference>
<evidence type="ECO:0000259" key="1">
    <source>
        <dbReference type="Pfam" id="PF21836"/>
    </source>
</evidence>
<dbReference type="Pfam" id="PF21836">
    <property type="entry name" value="DUF6895"/>
    <property type="match status" value="1"/>
</dbReference>
<dbReference type="EMBL" id="CAJVAX010000018">
    <property type="protein sequence ID" value="CAG7645014.1"/>
    <property type="molecule type" value="Genomic_DNA"/>
</dbReference>